<keyword evidence="2" id="KW-1185">Reference proteome</keyword>
<reference evidence="1" key="1">
    <citation type="submission" date="2021-03" db="EMBL/GenBank/DDBJ databases">
        <authorList>
            <person name="Tagirdzhanova G."/>
        </authorList>
    </citation>
    <scope>NUCLEOTIDE SEQUENCE</scope>
</reference>
<sequence length="100" mass="10483">MDQGIHPLQQSKPIDASPGHILTLQEGAIRAFRPNQSCKGKPIPRDAGDVLSSVVMRVGGEERHVAAEGGGDMPGVDPEAGNFTAVAVDGYIVNYGVRFG</sequence>
<dbReference type="Proteomes" id="UP000664521">
    <property type="component" value="Unassembled WGS sequence"/>
</dbReference>
<organism evidence="1 2">
    <name type="scientific">Heterodermia speciosa</name>
    <dbReference type="NCBI Taxonomy" id="116794"/>
    <lineage>
        <taxon>Eukaryota</taxon>
        <taxon>Fungi</taxon>
        <taxon>Dikarya</taxon>
        <taxon>Ascomycota</taxon>
        <taxon>Pezizomycotina</taxon>
        <taxon>Lecanoromycetes</taxon>
        <taxon>OSLEUM clade</taxon>
        <taxon>Lecanoromycetidae</taxon>
        <taxon>Caliciales</taxon>
        <taxon>Physciaceae</taxon>
        <taxon>Heterodermia</taxon>
    </lineage>
</organism>
<accession>A0A8H3ITV5</accession>
<dbReference type="AlphaFoldDB" id="A0A8H3ITV5"/>
<comment type="caution">
    <text evidence="1">The sequence shown here is derived from an EMBL/GenBank/DDBJ whole genome shotgun (WGS) entry which is preliminary data.</text>
</comment>
<evidence type="ECO:0000313" key="2">
    <source>
        <dbReference type="Proteomes" id="UP000664521"/>
    </source>
</evidence>
<evidence type="ECO:0000313" key="1">
    <source>
        <dbReference type="EMBL" id="CAF9926274.1"/>
    </source>
</evidence>
<name>A0A8H3ITV5_9LECA</name>
<gene>
    <name evidence="1" type="ORF">HETSPECPRED_006289</name>
</gene>
<protein>
    <submittedName>
        <fullName evidence="1">Uncharacterized protein</fullName>
    </submittedName>
</protein>
<proteinExistence type="predicted"/>
<dbReference type="EMBL" id="CAJPDS010000041">
    <property type="protein sequence ID" value="CAF9926274.1"/>
    <property type="molecule type" value="Genomic_DNA"/>
</dbReference>